<organism evidence="2 3">
    <name type="scientific">Volvox africanus</name>
    <dbReference type="NCBI Taxonomy" id="51714"/>
    <lineage>
        <taxon>Eukaryota</taxon>
        <taxon>Viridiplantae</taxon>
        <taxon>Chlorophyta</taxon>
        <taxon>core chlorophytes</taxon>
        <taxon>Chlorophyceae</taxon>
        <taxon>CS clade</taxon>
        <taxon>Chlamydomonadales</taxon>
        <taxon>Volvocaceae</taxon>
        <taxon>Volvox</taxon>
    </lineage>
</organism>
<evidence type="ECO:0000313" key="2">
    <source>
        <dbReference type="EMBL" id="GIL48076.1"/>
    </source>
</evidence>
<keyword evidence="3" id="KW-1185">Reference proteome</keyword>
<reference evidence="2" key="1">
    <citation type="journal article" date="2021" name="Proc. Natl. Acad. Sci. U.S.A.">
        <title>Three genomes in the algal genus Volvox reveal the fate of a haploid sex-determining region after a transition to homothallism.</title>
        <authorList>
            <person name="Yamamoto K."/>
            <person name="Hamaji T."/>
            <person name="Kawai-Toyooka H."/>
            <person name="Matsuzaki R."/>
            <person name="Takahashi F."/>
            <person name="Nishimura Y."/>
            <person name="Kawachi M."/>
            <person name="Noguchi H."/>
            <person name="Minakuchi Y."/>
            <person name="Umen J.G."/>
            <person name="Toyoda A."/>
            <person name="Nozaki H."/>
        </authorList>
    </citation>
    <scope>NUCLEOTIDE SEQUENCE</scope>
    <source>
        <strain evidence="2">NIES-3780</strain>
    </source>
</reference>
<accession>A0A8J4AUC7</accession>
<feature type="region of interest" description="Disordered" evidence="1">
    <location>
        <begin position="36"/>
        <end position="111"/>
    </location>
</feature>
<comment type="caution">
    <text evidence="2">The sequence shown here is derived from an EMBL/GenBank/DDBJ whole genome shotgun (WGS) entry which is preliminary data.</text>
</comment>
<feature type="non-terminal residue" evidence="2">
    <location>
        <position position="260"/>
    </location>
</feature>
<feature type="compositionally biased region" description="Gly residues" evidence="1">
    <location>
        <begin position="41"/>
        <end position="56"/>
    </location>
</feature>
<gene>
    <name evidence="2" type="ORF">Vafri_4775</name>
</gene>
<feature type="compositionally biased region" description="Acidic residues" evidence="1">
    <location>
        <begin position="91"/>
        <end position="101"/>
    </location>
</feature>
<proteinExistence type="predicted"/>
<feature type="non-terminal residue" evidence="2">
    <location>
        <position position="1"/>
    </location>
</feature>
<feature type="compositionally biased region" description="Polar residues" evidence="1">
    <location>
        <begin position="74"/>
        <end position="89"/>
    </location>
</feature>
<evidence type="ECO:0000256" key="1">
    <source>
        <dbReference type="SAM" id="MobiDB-lite"/>
    </source>
</evidence>
<evidence type="ECO:0000313" key="3">
    <source>
        <dbReference type="Proteomes" id="UP000747399"/>
    </source>
</evidence>
<dbReference type="AlphaFoldDB" id="A0A8J4AUC7"/>
<dbReference type="EMBL" id="BNCO01000005">
    <property type="protein sequence ID" value="GIL48076.1"/>
    <property type="molecule type" value="Genomic_DNA"/>
</dbReference>
<sequence>LGVGGLSGGLGGLGRDSQQQLQAYYGGTFGGIGSASAAAGGNAGGGLGAGSAGGASSGYTPLSNLPNLRRNSDLHPQTHGSGMQASGQPSGDEEIPEDEDSSQAQAAAGGMAAPALTALPAVRSMRRNCSRSPSWGRRSTLIAQIDRPNGSGVTAGAGPAPVTVGGAVTMIAGSEITAAPSGSDGRSTGHLGSPFVPRAPLPSNLSSPRVPRARSLSYNEGAALARCPARETPATGTGIASGREDSDSRIAASPVPRASN</sequence>
<dbReference type="Proteomes" id="UP000747399">
    <property type="component" value="Unassembled WGS sequence"/>
</dbReference>
<feature type="region of interest" description="Disordered" evidence="1">
    <location>
        <begin position="177"/>
        <end position="260"/>
    </location>
</feature>
<name>A0A8J4AUC7_9CHLO</name>
<protein>
    <submittedName>
        <fullName evidence="2">Uncharacterized protein</fullName>
    </submittedName>
</protein>